<keyword evidence="4" id="KW-0456">Lyase</keyword>
<reference evidence="4 5" key="1">
    <citation type="submission" date="2018-03" db="EMBL/GenBank/DDBJ databases">
        <authorList>
            <person name="Keele B.F."/>
        </authorList>
    </citation>
    <scope>NUCLEOTIDE SEQUENCE [LARGE SCALE GENOMIC DNA]</scope>
    <source>
        <strain evidence="4 5">YL28-9</strain>
    </source>
</reference>
<keyword evidence="5" id="KW-1185">Reference proteome</keyword>
<protein>
    <submittedName>
        <fullName evidence="4">3-octaprenyl-4-hydroxybenzoate carboxy-lyase</fullName>
    </submittedName>
</protein>
<evidence type="ECO:0000259" key="1">
    <source>
        <dbReference type="Pfam" id="PF01977"/>
    </source>
</evidence>
<dbReference type="InterPro" id="IPR002830">
    <property type="entry name" value="UbiD"/>
</dbReference>
<dbReference type="InterPro" id="IPR049381">
    <property type="entry name" value="UbiD-like_C"/>
</dbReference>
<feature type="domain" description="3-octaprenyl-4-hydroxybenzoate carboxy-lyase-like N-terminal" evidence="2">
    <location>
        <begin position="11"/>
        <end position="86"/>
    </location>
</feature>
<name>A0A2T3HLH9_9SPHI</name>
<dbReference type="PANTHER" id="PTHR30108:SF7">
    <property type="entry name" value="3-POLYPRENYL-4-HYDROXYBENZOATE DECARBOXYLASE"/>
    <property type="match status" value="1"/>
</dbReference>
<dbReference type="SUPFAM" id="SSF50475">
    <property type="entry name" value="FMN-binding split barrel"/>
    <property type="match status" value="1"/>
</dbReference>
<dbReference type="GO" id="GO:0016831">
    <property type="term" value="F:carboxy-lyase activity"/>
    <property type="evidence" value="ECO:0007669"/>
    <property type="project" value="InterPro"/>
</dbReference>
<dbReference type="Proteomes" id="UP000240912">
    <property type="component" value="Unassembled WGS sequence"/>
</dbReference>
<dbReference type="Pfam" id="PF20696">
    <property type="entry name" value="UbiD_C"/>
    <property type="match status" value="1"/>
</dbReference>
<dbReference type="Pfam" id="PF01977">
    <property type="entry name" value="UbiD"/>
    <property type="match status" value="1"/>
</dbReference>
<dbReference type="Pfam" id="PF20695">
    <property type="entry name" value="UbiD_N"/>
    <property type="match status" value="1"/>
</dbReference>
<dbReference type="EMBL" id="PYLS01000005">
    <property type="protein sequence ID" value="PST83290.1"/>
    <property type="molecule type" value="Genomic_DNA"/>
</dbReference>
<dbReference type="OrthoDB" id="9809841at2"/>
<proteinExistence type="predicted"/>
<evidence type="ECO:0000259" key="2">
    <source>
        <dbReference type="Pfam" id="PF20695"/>
    </source>
</evidence>
<comment type="caution">
    <text evidence="4">The sequence shown here is derived from an EMBL/GenBank/DDBJ whole genome shotgun (WGS) entry which is preliminary data.</text>
</comment>
<organism evidence="4 5">
    <name type="scientific">Pedobacter yulinensis</name>
    <dbReference type="NCBI Taxonomy" id="2126353"/>
    <lineage>
        <taxon>Bacteria</taxon>
        <taxon>Pseudomonadati</taxon>
        <taxon>Bacteroidota</taxon>
        <taxon>Sphingobacteriia</taxon>
        <taxon>Sphingobacteriales</taxon>
        <taxon>Sphingobacteriaceae</taxon>
        <taxon>Pedobacter</taxon>
    </lineage>
</organism>
<dbReference type="InterPro" id="IPR048304">
    <property type="entry name" value="UbiD_Rift_dom"/>
</dbReference>
<accession>A0A2T3HLH9</accession>
<evidence type="ECO:0000313" key="4">
    <source>
        <dbReference type="EMBL" id="PST83290.1"/>
    </source>
</evidence>
<dbReference type="GO" id="GO:0005737">
    <property type="term" value="C:cytoplasm"/>
    <property type="evidence" value="ECO:0007669"/>
    <property type="project" value="TreeGrafter"/>
</dbReference>
<dbReference type="SUPFAM" id="SSF143968">
    <property type="entry name" value="UbiD C-terminal domain-like"/>
    <property type="match status" value="2"/>
</dbReference>
<dbReference type="AlphaFoldDB" id="A0A2T3HLH9"/>
<dbReference type="PANTHER" id="PTHR30108">
    <property type="entry name" value="3-OCTAPRENYL-4-HYDROXYBENZOATE CARBOXY-LYASE-RELATED"/>
    <property type="match status" value="1"/>
</dbReference>
<evidence type="ECO:0000313" key="5">
    <source>
        <dbReference type="Proteomes" id="UP000240912"/>
    </source>
</evidence>
<evidence type="ECO:0000259" key="3">
    <source>
        <dbReference type="Pfam" id="PF20696"/>
    </source>
</evidence>
<sequence length="609" mass="66890">MGYKNLRDCVNDLERNGHLVRVTEEVDPYLEMAAIHMRVFDAKGPALLFENIKGSSFPAVSNLFGTLERSAFMFRDSLGAVKQLVSLRSDPVKALRNPLKYAGSAAQAFSALPWKLGYSWNHFSETTISALPQIVNWPMDGGPFVTMPQVYTEDPDRKGVMNANLGMYRIQLAGNDYLQNQEIGLHYQIHRGIGVHQSKANAKGQPLKVSIFVGGPPAHPLAAVMPLPEGLSELTFAGALGNRRFRYFYDREGFCLSADADFVITGTVYPQENKPEGPFGDHLGYYSLVHPFPLMKVHKVYHRKDAIWSFTVVGRPPQEDTAFGALIHEITGAAMPKEINGLKEVHAVDAAGVHPLLFAIGSERYTPYLDDRKPQEILTISNHILGKNQLSLAKYLFIAAREDNEQLSTHDIEQFLLHVLERIDLMRDLHFHTNTTIDTLDYSGSGLNSGSKLVLAAAGKPKRRLASVLPAGLTGSMGNALMAIPGIVAVQAPAYLNAEATEELVSAIERDLPENSRQDTVILVLCDDAGFTAATISNLVWVTFTRSNPAADVYGLGAIVKDKHWGCAGPLVIDARKKPHHAPELVKDPGVEQRINRLGAQGRSLYGII</sequence>
<feature type="domain" description="3-octaprenyl-4-hydroxybenzoate carboxy-lyase-like Rift-related" evidence="1">
    <location>
        <begin position="124"/>
        <end position="316"/>
    </location>
</feature>
<dbReference type="RefSeq" id="WP_107215550.1">
    <property type="nucleotide sequence ID" value="NZ_KZ686269.1"/>
</dbReference>
<dbReference type="InterPro" id="IPR049383">
    <property type="entry name" value="UbiD-like_N"/>
</dbReference>
<gene>
    <name evidence="4" type="ORF">C7T94_11960</name>
</gene>
<dbReference type="Gene3D" id="3.40.1670.10">
    <property type="entry name" value="UbiD C-terminal domain-like"/>
    <property type="match status" value="1"/>
</dbReference>
<feature type="domain" description="3-octaprenyl-4-hydroxybenzoate carboxy-lyase-like C-terminal" evidence="3">
    <location>
        <begin position="323"/>
        <end position="457"/>
    </location>
</feature>